<feature type="compositionally biased region" description="Gly residues" evidence="1">
    <location>
        <begin position="423"/>
        <end position="432"/>
    </location>
</feature>
<evidence type="ECO:0000313" key="3">
    <source>
        <dbReference type="Proteomes" id="UP001152795"/>
    </source>
</evidence>
<feature type="compositionally biased region" description="Polar residues" evidence="1">
    <location>
        <begin position="308"/>
        <end position="326"/>
    </location>
</feature>
<dbReference type="EMBL" id="CACRXK020007503">
    <property type="protein sequence ID" value="CAB4012417.1"/>
    <property type="molecule type" value="Genomic_DNA"/>
</dbReference>
<feature type="compositionally biased region" description="Low complexity" evidence="1">
    <location>
        <begin position="433"/>
        <end position="500"/>
    </location>
</feature>
<feature type="compositionally biased region" description="Polar residues" evidence="1">
    <location>
        <begin position="648"/>
        <end position="698"/>
    </location>
</feature>
<dbReference type="PANTHER" id="PTHR10334">
    <property type="entry name" value="CYSTEINE-RICH SECRETORY PROTEIN-RELATED"/>
    <property type="match status" value="1"/>
</dbReference>
<accession>A0A6S7I5T2</accession>
<feature type="compositionally biased region" description="Gly residues" evidence="1">
    <location>
        <begin position="538"/>
        <end position="547"/>
    </location>
</feature>
<sequence>MDGLITVVDNVNLLLSIYFTADNRSHKWLKNLHNIEVYNKVTSPKRVKKTTGSVDGSGRNNKLEVNKKDESYKNETIEYTRNGSINTPVTFLRECLCAHNYKRRLHDVPRLRWSAELAKEAQNRADELASMNISTVSETVNKDENIYVDRIVDLSTSCPRAVEFWYAESEKHNYIQNDLSNDTENFTRLLWRSSSQIGVGRAISGSGNVIVVAKYRPAGNIQGKFKANIKKIIMQNDSSNLEIACSANNMDQTVWPGFRTTLPRRYEGSFLESSGIHGDFQNPPSTTSDFPDLRNVAGSSPGPPGTSAGQSRTDDNSIGSFGTSENVGGPPGTSGNAVGHPNISSNSGGRPGGSVNSGVSPDSSDNSEGPLGSPDNSVGPRPGNLGGLPDSSGNSEGPPGSSSVGGPPGSSDNSKGPLANLGGPPGSSGVSGGSSANSGNSKTSAGSSGNSESSPGSSGDSESSAGSSGVSGGSSASSNNSEGPPGSSESSAGSSGNTEGPPGGPPGSSDNSKGPPGGPPGSSDNSKGTLGNSANLGGPSGSTGVSGGSSASSGKSESSAGSSDNSEGPPGSSGNSEGSAGSSGNSVAPPGSSDNSKGPLGNSANLGGPSGSTGVSGASAGSSGNLESSPNISVSSQGPPPNVPKQPISPNTAINPISTIHQPSVPRPTTQSTQRINSSTTNQPIKASTTLPNQSGTPAYQPIPIFYLPQKPTIPEILGRSFKVSMVLPQQPFGDDLLRTNSLIFHQLKDALEQA</sequence>
<dbReference type="OrthoDB" id="337038at2759"/>
<gene>
    <name evidence="2" type="ORF">PACLA_8A010095</name>
</gene>
<feature type="compositionally biased region" description="Polar residues" evidence="1">
    <location>
        <begin position="342"/>
        <end position="367"/>
    </location>
</feature>
<organism evidence="2 3">
    <name type="scientific">Paramuricea clavata</name>
    <name type="common">Red gorgonian</name>
    <name type="synonym">Violescent sea-whip</name>
    <dbReference type="NCBI Taxonomy" id="317549"/>
    <lineage>
        <taxon>Eukaryota</taxon>
        <taxon>Metazoa</taxon>
        <taxon>Cnidaria</taxon>
        <taxon>Anthozoa</taxon>
        <taxon>Octocorallia</taxon>
        <taxon>Malacalcyonacea</taxon>
        <taxon>Plexauridae</taxon>
        <taxon>Paramuricea</taxon>
    </lineage>
</organism>
<dbReference type="Pfam" id="PF00188">
    <property type="entry name" value="CAP"/>
    <property type="match status" value="1"/>
</dbReference>
<feature type="non-terminal residue" evidence="2">
    <location>
        <position position="1"/>
    </location>
</feature>
<dbReference type="InterPro" id="IPR001283">
    <property type="entry name" value="CRISP-related"/>
</dbReference>
<feature type="compositionally biased region" description="Low complexity" evidence="1">
    <location>
        <begin position="612"/>
        <end position="629"/>
    </location>
</feature>
<feature type="region of interest" description="Disordered" evidence="1">
    <location>
        <begin position="273"/>
        <end position="698"/>
    </location>
</feature>
<feature type="compositionally biased region" description="Low complexity" evidence="1">
    <location>
        <begin position="548"/>
        <end position="593"/>
    </location>
</feature>
<dbReference type="SMART" id="SM00198">
    <property type="entry name" value="SCP"/>
    <property type="match status" value="1"/>
</dbReference>
<dbReference type="InterPro" id="IPR014044">
    <property type="entry name" value="CAP_dom"/>
</dbReference>
<name>A0A6S7I5T2_PARCT</name>
<dbReference type="InterPro" id="IPR034113">
    <property type="entry name" value="SCP_GAPR1-like"/>
</dbReference>
<reference evidence="2" key="1">
    <citation type="submission" date="2020-04" db="EMBL/GenBank/DDBJ databases">
        <authorList>
            <person name="Alioto T."/>
            <person name="Alioto T."/>
            <person name="Gomez Garrido J."/>
        </authorList>
    </citation>
    <scope>NUCLEOTIDE SEQUENCE</scope>
    <source>
        <strain evidence="2">A484AB</strain>
    </source>
</reference>
<keyword evidence="3" id="KW-1185">Reference proteome</keyword>
<dbReference type="Gene3D" id="3.40.33.10">
    <property type="entry name" value="CAP"/>
    <property type="match status" value="1"/>
</dbReference>
<dbReference type="AlphaFoldDB" id="A0A6S7I5T2"/>
<dbReference type="PRINTS" id="PR00837">
    <property type="entry name" value="V5TPXLIKE"/>
</dbReference>
<dbReference type="Proteomes" id="UP001152795">
    <property type="component" value="Unassembled WGS sequence"/>
</dbReference>
<feature type="compositionally biased region" description="Low complexity" evidence="1">
    <location>
        <begin position="389"/>
        <end position="414"/>
    </location>
</feature>
<comment type="caution">
    <text evidence="2">The sequence shown here is derived from an EMBL/GenBank/DDBJ whole genome shotgun (WGS) entry which is preliminary data.</text>
</comment>
<evidence type="ECO:0000313" key="2">
    <source>
        <dbReference type="EMBL" id="CAB4012417.1"/>
    </source>
</evidence>
<proteinExistence type="predicted"/>
<dbReference type="SUPFAM" id="SSF55797">
    <property type="entry name" value="PR-1-like"/>
    <property type="match status" value="1"/>
</dbReference>
<dbReference type="InterPro" id="IPR035940">
    <property type="entry name" value="CAP_sf"/>
</dbReference>
<evidence type="ECO:0000256" key="1">
    <source>
        <dbReference type="SAM" id="MobiDB-lite"/>
    </source>
</evidence>
<protein>
    <submittedName>
        <fullName evidence="2">Uncharacterized protein</fullName>
    </submittedName>
</protein>
<dbReference type="CDD" id="cd05382">
    <property type="entry name" value="CAP_GAPR1-like"/>
    <property type="match status" value="1"/>
</dbReference>